<evidence type="ECO:0000313" key="1">
    <source>
        <dbReference type="EMBL" id="SNS49764.1"/>
    </source>
</evidence>
<reference evidence="2" key="1">
    <citation type="submission" date="2017-06" db="EMBL/GenBank/DDBJ databases">
        <authorList>
            <person name="Varghese N."/>
            <person name="Submissions S."/>
        </authorList>
    </citation>
    <scope>NUCLEOTIDE SEQUENCE [LARGE SCALE GENOMIC DNA]</scope>
    <source>
        <strain evidence="2">LNB2</strain>
    </source>
</reference>
<accession>A0A239F0Z3</accession>
<dbReference type="RefSeq" id="WP_089219284.1">
    <property type="nucleotide sequence ID" value="NZ_FZOS01000007.1"/>
</dbReference>
<organism evidence="1 2">
    <name type="scientific">Edaphosphingomonas laterariae</name>
    <dbReference type="NCBI Taxonomy" id="861865"/>
    <lineage>
        <taxon>Bacteria</taxon>
        <taxon>Pseudomonadati</taxon>
        <taxon>Pseudomonadota</taxon>
        <taxon>Alphaproteobacteria</taxon>
        <taxon>Sphingomonadales</taxon>
        <taxon>Rhizorhabdaceae</taxon>
        <taxon>Edaphosphingomonas</taxon>
    </lineage>
</organism>
<dbReference type="OrthoDB" id="3773419at2"/>
<dbReference type="Proteomes" id="UP000198281">
    <property type="component" value="Unassembled WGS sequence"/>
</dbReference>
<dbReference type="EMBL" id="FZOS01000007">
    <property type="protein sequence ID" value="SNS49764.1"/>
    <property type="molecule type" value="Genomic_DNA"/>
</dbReference>
<keyword evidence="2" id="KW-1185">Reference proteome</keyword>
<evidence type="ECO:0000313" key="2">
    <source>
        <dbReference type="Proteomes" id="UP000198281"/>
    </source>
</evidence>
<sequence length="315" mass="35836">MSDPEPTRTTFENVDPTLSLDDQKRLVVDSGRRRHLSWGMDFDSRALSLDPHIPDHWEEQVKELHRQNLQAARVGMIEEFGERGIDAKIDNFVAIGVKPFSVLAHHNALFHQVRQAFVIGAYYPALVGACALGERILNHLMLDMRGHFTATPEYKKVYRKDSFDDWRLPIDTLEAWGILLPDAVVEYRALMGLRHRSIHFNPETTNALREEALAAIIHVRKIIEQQFASHALRPWFIANTLGHAFIRKDYESHPYVRAYFLPNCPFVGPLFGMAPGKGGWEFFDLADYGDGDWTDDEFAAAYNDRDPALVAGPPG</sequence>
<proteinExistence type="predicted"/>
<gene>
    <name evidence="1" type="ORF">SAMN06295912_107178</name>
</gene>
<name>A0A239F0Z3_9SPHN</name>
<protein>
    <submittedName>
        <fullName evidence="1">Uncharacterized protein</fullName>
    </submittedName>
</protein>
<dbReference type="AlphaFoldDB" id="A0A239F0Z3"/>